<dbReference type="GO" id="GO:0003677">
    <property type="term" value="F:DNA binding"/>
    <property type="evidence" value="ECO:0007669"/>
    <property type="project" value="UniProtKB-KW"/>
</dbReference>
<dbReference type="InterPro" id="IPR036388">
    <property type="entry name" value="WH-like_DNA-bd_sf"/>
</dbReference>
<proteinExistence type="predicted"/>
<keyword evidence="3" id="KW-0804">Transcription</keyword>
<dbReference type="PROSITE" id="PS50042">
    <property type="entry name" value="CNMP_BINDING_3"/>
    <property type="match status" value="1"/>
</dbReference>
<evidence type="ECO:0000256" key="2">
    <source>
        <dbReference type="ARBA" id="ARBA00023125"/>
    </source>
</evidence>
<dbReference type="AlphaFoldDB" id="A0A974SR28"/>
<dbReference type="PANTHER" id="PTHR24567">
    <property type="entry name" value="CRP FAMILY TRANSCRIPTIONAL REGULATORY PROTEIN"/>
    <property type="match status" value="1"/>
</dbReference>
<keyword evidence="6" id="KW-1185">Reference proteome</keyword>
<dbReference type="SUPFAM" id="SSF46785">
    <property type="entry name" value="Winged helix' DNA-binding domain"/>
    <property type="match status" value="1"/>
</dbReference>
<dbReference type="InterPro" id="IPR014710">
    <property type="entry name" value="RmlC-like_jellyroll"/>
</dbReference>
<protein>
    <submittedName>
        <fullName evidence="5">Crp/Fnr family transcriptional regulator</fullName>
    </submittedName>
</protein>
<dbReference type="KEGG" id="ares:IWH25_05860"/>
<keyword evidence="1" id="KW-0805">Transcription regulation</keyword>
<dbReference type="InterPro" id="IPR000595">
    <property type="entry name" value="cNMP-bd_dom"/>
</dbReference>
<dbReference type="SMART" id="SM00100">
    <property type="entry name" value="cNMP"/>
    <property type="match status" value="1"/>
</dbReference>
<dbReference type="CDD" id="cd00038">
    <property type="entry name" value="CAP_ED"/>
    <property type="match status" value="1"/>
</dbReference>
<dbReference type="RefSeq" id="WP_203388397.1">
    <property type="nucleotide sequence ID" value="NZ_CP064781.1"/>
</dbReference>
<accession>A0A974SR28</accession>
<dbReference type="InterPro" id="IPR012318">
    <property type="entry name" value="HTH_CRP"/>
</dbReference>
<dbReference type="Gene3D" id="1.10.10.10">
    <property type="entry name" value="Winged helix-like DNA-binding domain superfamily/Winged helix DNA-binding domain"/>
    <property type="match status" value="1"/>
</dbReference>
<dbReference type="PANTHER" id="PTHR24567:SF68">
    <property type="entry name" value="DNA-BINDING TRANSCRIPTIONAL DUAL REGULATOR CRP"/>
    <property type="match status" value="1"/>
</dbReference>
<evidence type="ECO:0000256" key="3">
    <source>
        <dbReference type="ARBA" id="ARBA00023163"/>
    </source>
</evidence>
<gene>
    <name evidence="5" type="ORF">IWH25_05860</name>
</gene>
<keyword evidence="2" id="KW-0238">DNA-binding</keyword>
<organism evidence="5 6">
    <name type="scientific">Azospira restricta</name>
    <dbReference type="NCBI Taxonomy" id="404405"/>
    <lineage>
        <taxon>Bacteria</taxon>
        <taxon>Pseudomonadati</taxon>
        <taxon>Pseudomonadota</taxon>
        <taxon>Betaproteobacteria</taxon>
        <taxon>Rhodocyclales</taxon>
        <taxon>Rhodocyclaceae</taxon>
        <taxon>Azospira</taxon>
    </lineage>
</organism>
<evidence type="ECO:0000256" key="1">
    <source>
        <dbReference type="ARBA" id="ARBA00023015"/>
    </source>
</evidence>
<sequence length="224" mass="25084">MPTLEAALRNSTWGKTLTEEEFARALAGTCERTIETGAFVCMKGEPVDHWMGVVDGLVKMTSNWVTGKTTTFTGLAAGGWFGEGSLLKKDVRKYDVMALRTSRIAYLNRNTFLWLMDHSIPFNRFLITQLNERLGQFIGMMENERLLDTDARLARNLAAMFNPVLYPGTGPELQISQEEIGFLAGLSRQRVNQALKALQEANLLRLEYGKLTILDLDGLRNYGG</sequence>
<dbReference type="GO" id="GO:0005829">
    <property type="term" value="C:cytosol"/>
    <property type="evidence" value="ECO:0007669"/>
    <property type="project" value="TreeGrafter"/>
</dbReference>
<name>A0A974SR28_9RHOO</name>
<evidence type="ECO:0000259" key="4">
    <source>
        <dbReference type="PROSITE" id="PS50042"/>
    </source>
</evidence>
<dbReference type="SMART" id="SM00419">
    <property type="entry name" value="HTH_CRP"/>
    <property type="match status" value="1"/>
</dbReference>
<evidence type="ECO:0000313" key="5">
    <source>
        <dbReference type="EMBL" id="QRJ64869.1"/>
    </source>
</evidence>
<evidence type="ECO:0000313" key="6">
    <source>
        <dbReference type="Proteomes" id="UP000663444"/>
    </source>
</evidence>
<dbReference type="EMBL" id="CP064781">
    <property type="protein sequence ID" value="QRJ64869.1"/>
    <property type="molecule type" value="Genomic_DNA"/>
</dbReference>
<feature type="domain" description="Cyclic nucleotide-binding" evidence="4">
    <location>
        <begin position="13"/>
        <end position="133"/>
    </location>
</feature>
<reference evidence="5" key="1">
    <citation type="submission" date="2020-11" db="EMBL/GenBank/DDBJ databases">
        <title>Azospira restricta DSM 18626 genome sequence.</title>
        <authorList>
            <person name="Moe W.M."/>
        </authorList>
    </citation>
    <scope>NUCLEOTIDE SEQUENCE</scope>
    <source>
        <strain evidence="5">DSM 18626</strain>
    </source>
</reference>
<dbReference type="Pfam" id="PF00027">
    <property type="entry name" value="cNMP_binding"/>
    <property type="match status" value="1"/>
</dbReference>
<dbReference type="Gene3D" id="2.60.120.10">
    <property type="entry name" value="Jelly Rolls"/>
    <property type="match status" value="1"/>
</dbReference>
<dbReference type="Proteomes" id="UP000663444">
    <property type="component" value="Chromosome"/>
</dbReference>
<dbReference type="Pfam" id="PF13545">
    <property type="entry name" value="HTH_Crp_2"/>
    <property type="match status" value="1"/>
</dbReference>
<dbReference type="InterPro" id="IPR018490">
    <property type="entry name" value="cNMP-bd_dom_sf"/>
</dbReference>
<dbReference type="InterPro" id="IPR050397">
    <property type="entry name" value="Env_Response_Regulators"/>
</dbReference>
<dbReference type="InterPro" id="IPR036390">
    <property type="entry name" value="WH_DNA-bd_sf"/>
</dbReference>
<dbReference type="GO" id="GO:0003700">
    <property type="term" value="F:DNA-binding transcription factor activity"/>
    <property type="evidence" value="ECO:0007669"/>
    <property type="project" value="TreeGrafter"/>
</dbReference>
<dbReference type="SUPFAM" id="SSF51206">
    <property type="entry name" value="cAMP-binding domain-like"/>
    <property type="match status" value="1"/>
</dbReference>